<keyword evidence="6" id="KW-0217">Developmental protein</keyword>
<keyword evidence="5" id="KW-1015">Disulfide bond</keyword>
<dbReference type="GO" id="GO:0005576">
    <property type="term" value="C:extracellular region"/>
    <property type="evidence" value="ECO:0007669"/>
    <property type="project" value="UniProtKB-SubCell"/>
</dbReference>
<sequence>LEGPSPLGSRPPNCDHKCGGCEPCAAIQVPTTRDHFRTQFTNYEPEGWKCKCGSSLFNP</sequence>
<dbReference type="GO" id="GO:0010052">
    <property type="term" value="P:guard cell differentiation"/>
    <property type="evidence" value="ECO:0007669"/>
    <property type="project" value="UniProtKB-UniRule"/>
</dbReference>
<comment type="caution">
    <text evidence="7">The sequence shown here is derived from an EMBL/GenBank/DDBJ whole genome shotgun (WGS) entry which is preliminary data.</text>
</comment>
<proteinExistence type="inferred from homology"/>
<dbReference type="Pfam" id="PF17181">
    <property type="entry name" value="EPF"/>
    <property type="match status" value="1"/>
</dbReference>
<keyword evidence="4" id="KW-0732">Signal</keyword>
<dbReference type="PANTHER" id="PTHR33109:SF74">
    <property type="entry name" value="EPIDERMAL PATTERNING FACTOR-LIKE PROTEIN"/>
    <property type="match status" value="1"/>
</dbReference>
<comment type="function">
    <text evidence="6">Controls stomatal patterning.</text>
</comment>
<dbReference type="Proteomes" id="UP000797356">
    <property type="component" value="Chromosome 3"/>
</dbReference>
<evidence type="ECO:0000256" key="1">
    <source>
        <dbReference type="ARBA" id="ARBA00004613"/>
    </source>
</evidence>
<evidence type="ECO:0000256" key="6">
    <source>
        <dbReference type="RuleBase" id="RU367102"/>
    </source>
</evidence>
<evidence type="ECO:0000256" key="4">
    <source>
        <dbReference type="ARBA" id="ARBA00022729"/>
    </source>
</evidence>
<evidence type="ECO:0000313" key="7">
    <source>
        <dbReference type="EMBL" id="KAG1335386.1"/>
    </source>
</evidence>
<accession>A0A8K0I4I4</accession>
<protein>
    <recommendedName>
        <fullName evidence="6">Epidermal patterning factor-like protein</fullName>
    </recommendedName>
</protein>
<dbReference type="AlphaFoldDB" id="A0A8K0I4I4"/>
<gene>
    <name evidence="7" type="ORF">COCNU_03G015050</name>
</gene>
<dbReference type="InterPro" id="IPR039455">
    <property type="entry name" value="EPFL"/>
</dbReference>
<name>A0A8K0I4I4_COCNU</name>
<comment type="subcellular location">
    <subcellularLocation>
        <location evidence="1 6">Secreted</location>
    </subcellularLocation>
</comment>
<keyword evidence="3 6" id="KW-0964">Secreted</keyword>
<evidence type="ECO:0000313" key="8">
    <source>
        <dbReference type="Proteomes" id="UP000797356"/>
    </source>
</evidence>
<dbReference type="PANTHER" id="PTHR33109">
    <property type="entry name" value="EPIDERMAL PATTERNING FACTOR-LIKE PROTEIN 4"/>
    <property type="match status" value="1"/>
</dbReference>
<keyword evidence="8" id="KW-1185">Reference proteome</keyword>
<reference evidence="7" key="2">
    <citation type="submission" date="2019-07" db="EMBL/GenBank/DDBJ databases">
        <authorList>
            <person name="Yang Y."/>
            <person name="Bocs S."/>
            <person name="Baudouin L."/>
        </authorList>
    </citation>
    <scope>NUCLEOTIDE SEQUENCE</scope>
    <source>
        <tissue evidence="7">Spear leaf of Hainan Tall coconut</tissue>
    </source>
</reference>
<dbReference type="OrthoDB" id="1843021at2759"/>
<reference evidence="7" key="1">
    <citation type="journal article" date="2017" name="Gigascience">
        <title>The genome draft of coconut (Cocos nucifera).</title>
        <authorList>
            <person name="Xiao Y."/>
            <person name="Xu P."/>
            <person name="Fan H."/>
            <person name="Baudouin L."/>
            <person name="Xia W."/>
            <person name="Bocs S."/>
            <person name="Xu J."/>
            <person name="Li Q."/>
            <person name="Guo A."/>
            <person name="Zhou L."/>
            <person name="Li J."/>
            <person name="Wu Y."/>
            <person name="Ma Z."/>
            <person name="Armero A."/>
            <person name="Issali A.E."/>
            <person name="Liu N."/>
            <person name="Peng M."/>
            <person name="Yang Y."/>
        </authorList>
    </citation>
    <scope>NUCLEOTIDE SEQUENCE</scope>
    <source>
        <tissue evidence="7">Spear leaf of Hainan Tall coconut</tissue>
    </source>
</reference>
<comment type="similarity">
    <text evidence="2 6">Belongs to the plant cysteine rich small secretory peptide family. Epidermal patterning factor subfamily.</text>
</comment>
<evidence type="ECO:0000256" key="3">
    <source>
        <dbReference type="ARBA" id="ARBA00022525"/>
    </source>
</evidence>
<evidence type="ECO:0000256" key="5">
    <source>
        <dbReference type="ARBA" id="ARBA00023157"/>
    </source>
</evidence>
<dbReference type="EMBL" id="CM017874">
    <property type="protein sequence ID" value="KAG1335386.1"/>
    <property type="molecule type" value="Genomic_DNA"/>
</dbReference>
<organism evidence="7 8">
    <name type="scientific">Cocos nucifera</name>
    <name type="common">Coconut palm</name>
    <dbReference type="NCBI Taxonomy" id="13894"/>
    <lineage>
        <taxon>Eukaryota</taxon>
        <taxon>Viridiplantae</taxon>
        <taxon>Streptophyta</taxon>
        <taxon>Embryophyta</taxon>
        <taxon>Tracheophyta</taxon>
        <taxon>Spermatophyta</taxon>
        <taxon>Magnoliopsida</taxon>
        <taxon>Liliopsida</taxon>
        <taxon>Arecaceae</taxon>
        <taxon>Arecoideae</taxon>
        <taxon>Cocoseae</taxon>
        <taxon>Attaleinae</taxon>
        <taxon>Cocos</taxon>
    </lineage>
</organism>
<evidence type="ECO:0000256" key="2">
    <source>
        <dbReference type="ARBA" id="ARBA00008127"/>
    </source>
</evidence>
<feature type="non-terminal residue" evidence="7">
    <location>
        <position position="1"/>
    </location>
</feature>